<evidence type="ECO:0000313" key="1">
    <source>
        <dbReference type="EMBL" id="OZJ06021.1"/>
    </source>
</evidence>
<dbReference type="PANTHER" id="PTHR28243">
    <property type="entry name" value="AGL049CP"/>
    <property type="match status" value="1"/>
</dbReference>
<dbReference type="Proteomes" id="UP000242875">
    <property type="component" value="Unassembled WGS sequence"/>
</dbReference>
<evidence type="ECO:0008006" key="3">
    <source>
        <dbReference type="Google" id="ProtNLM"/>
    </source>
</evidence>
<organism evidence="1 2">
    <name type="scientific">Bifiguratus adelaidae</name>
    <dbReference type="NCBI Taxonomy" id="1938954"/>
    <lineage>
        <taxon>Eukaryota</taxon>
        <taxon>Fungi</taxon>
        <taxon>Fungi incertae sedis</taxon>
        <taxon>Mucoromycota</taxon>
        <taxon>Mucoromycotina</taxon>
        <taxon>Endogonomycetes</taxon>
        <taxon>Endogonales</taxon>
        <taxon>Endogonales incertae sedis</taxon>
        <taxon>Bifiguratus</taxon>
    </lineage>
</organism>
<dbReference type="Gene3D" id="2.30.110.10">
    <property type="entry name" value="Electron Transport, Fmn-binding Protein, Chain A"/>
    <property type="match status" value="1"/>
</dbReference>
<reference evidence="1 2" key="1">
    <citation type="journal article" date="2017" name="Mycologia">
        <title>Bifiguratus adelaidae, gen. et sp. nov., a new member of Mucoromycotina in endophytic and soil-dwelling habitats.</title>
        <authorList>
            <person name="Torres-Cruz T.J."/>
            <person name="Billingsley Tobias T.L."/>
            <person name="Almatruk M."/>
            <person name="Hesse C."/>
            <person name="Kuske C.R."/>
            <person name="Desiro A."/>
            <person name="Benucci G.M."/>
            <person name="Bonito G."/>
            <person name="Stajich J.E."/>
            <person name="Dunlap C."/>
            <person name="Arnold A.E."/>
            <person name="Porras-Alfaro A."/>
        </authorList>
    </citation>
    <scope>NUCLEOTIDE SEQUENCE [LARGE SCALE GENOMIC DNA]</scope>
    <source>
        <strain evidence="1 2">AZ0501</strain>
    </source>
</reference>
<dbReference type="InterPro" id="IPR012349">
    <property type="entry name" value="Split_barrel_FMN-bd"/>
</dbReference>
<dbReference type="EMBL" id="MVBO01000007">
    <property type="protein sequence ID" value="OZJ06021.1"/>
    <property type="molecule type" value="Genomic_DNA"/>
</dbReference>
<protein>
    <recommendedName>
        <fullName evidence="3">Pyridoxamine 5'-phosphate oxidase Alr4036 family FMN-binding domain-containing protein</fullName>
    </recommendedName>
</protein>
<sequence>MAASNSLSGSPVEISSPNVPWFLSLQKSFNRRYAYNNDDPVYVQMANIKRNGQASMHSLSFQDFLDDDCRFIEFLLAMNDNILMGDIKANPEAKLCWTIRNEQYYFTGKFYIASAPIQVTRFPPPKMPVSDMPAAEYWEEERLKQWRRLNPQIRAKFTWPTPGDLPKADRIAYTCLSLDDMTSQNRSANASKAGAGNSVKLIHDIALDNFCLLIFKVIDVMHLNLSTFPPRRLVYQYSAKDHTWQVQEANP</sequence>
<evidence type="ECO:0000313" key="2">
    <source>
        <dbReference type="Proteomes" id="UP000242875"/>
    </source>
</evidence>
<name>A0A261Y613_9FUNG</name>
<gene>
    <name evidence="1" type="ORF">BZG36_01077</name>
</gene>
<dbReference type="OrthoDB" id="434253at2759"/>
<proteinExistence type="predicted"/>
<dbReference type="PANTHER" id="PTHR28243:SF1">
    <property type="entry name" value="PYRIDOXAMINE 5'-PHOSPHATE OXIDASE ALR4036 FAMILY FMN-BINDING DOMAIN-CONTAINING PROTEIN"/>
    <property type="match status" value="1"/>
</dbReference>
<comment type="caution">
    <text evidence="1">The sequence shown here is derived from an EMBL/GenBank/DDBJ whole genome shotgun (WGS) entry which is preliminary data.</text>
</comment>
<accession>A0A261Y613</accession>
<keyword evidence="2" id="KW-1185">Reference proteome</keyword>
<dbReference type="AlphaFoldDB" id="A0A261Y613"/>
<dbReference type="SUPFAM" id="SSF50475">
    <property type="entry name" value="FMN-binding split barrel"/>
    <property type="match status" value="1"/>
</dbReference>